<accession>A0A919IHM5</accession>
<feature type="region of interest" description="Disordered" evidence="1">
    <location>
        <begin position="59"/>
        <end position="78"/>
    </location>
</feature>
<name>A0A919IHM5_9ACTN</name>
<evidence type="ECO:0000256" key="1">
    <source>
        <dbReference type="SAM" id="MobiDB-lite"/>
    </source>
</evidence>
<keyword evidence="4" id="KW-1185">Reference proteome</keyword>
<dbReference type="Proteomes" id="UP000619479">
    <property type="component" value="Unassembled WGS sequence"/>
</dbReference>
<dbReference type="InterPro" id="IPR034660">
    <property type="entry name" value="DinB/YfiT-like"/>
</dbReference>
<evidence type="ECO:0000313" key="3">
    <source>
        <dbReference type="EMBL" id="GID64571.1"/>
    </source>
</evidence>
<gene>
    <name evidence="3" type="ORF">Acy02nite_24520</name>
</gene>
<dbReference type="InterPro" id="IPR017517">
    <property type="entry name" value="Maleyloyr_isom"/>
</dbReference>
<dbReference type="SUPFAM" id="SSF109854">
    <property type="entry name" value="DinB/YfiT-like putative metalloenzymes"/>
    <property type="match status" value="1"/>
</dbReference>
<reference evidence="3" key="1">
    <citation type="submission" date="2021-01" db="EMBL/GenBank/DDBJ databases">
        <title>Whole genome shotgun sequence of Actinoplanes cyaneus NBRC 14990.</title>
        <authorList>
            <person name="Komaki H."/>
            <person name="Tamura T."/>
        </authorList>
    </citation>
    <scope>NUCLEOTIDE SEQUENCE</scope>
    <source>
        <strain evidence="3">NBRC 14990</strain>
    </source>
</reference>
<dbReference type="AlphaFoldDB" id="A0A919IHM5"/>
<evidence type="ECO:0000259" key="2">
    <source>
        <dbReference type="Pfam" id="PF11716"/>
    </source>
</evidence>
<comment type="caution">
    <text evidence="3">The sequence shown here is derived from an EMBL/GenBank/DDBJ whole genome shotgun (WGS) entry which is preliminary data.</text>
</comment>
<protein>
    <submittedName>
        <fullName evidence="3">TIGR03086 family protein</fullName>
    </submittedName>
</protein>
<feature type="compositionally biased region" description="Basic and acidic residues" evidence="1">
    <location>
        <begin position="199"/>
        <end position="212"/>
    </location>
</feature>
<sequence length="219" mass="23215">MAARLPLDLDPPVRQIRALLLGIDDRELIAPTPCPGWSVATLLDHVMSLAEAFTQAARKGADAAGDGPPPAPSAAHLSPHWRSRLPIRLEELATAWKDPAAWLGTARAGGVSMPARQMGTVAANELVMHGWDLARATGQDFAADPRVLAALIDFLAAGPPEGTPGFLGPRVAIDPEDAEDDLPRALALAGRDPSWRPPRVHDVPSARLHREQPPAARSA</sequence>
<dbReference type="Pfam" id="PF11716">
    <property type="entry name" value="MDMPI_N"/>
    <property type="match status" value="1"/>
</dbReference>
<dbReference type="EMBL" id="BOMH01000017">
    <property type="protein sequence ID" value="GID64571.1"/>
    <property type="molecule type" value="Genomic_DNA"/>
</dbReference>
<proteinExistence type="predicted"/>
<organism evidence="3 4">
    <name type="scientific">Actinoplanes cyaneus</name>
    <dbReference type="NCBI Taxonomy" id="52696"/>
    <lineage>
        <taxon>Bacteria</taxon>
        <taxon>Bacillati</taxon>
        <taxon>Actinomycetota</taxon>
        <taxon>Actinomycetes</taxon>
        <taxon>Micromonosporales</taxon>
        <taxon>Micromonosporaceae</taxon>
        <taxon>Actinoplanes</taxon>
    </lineage>
</organism>
<dbReference type="GO" id="GO:0046872">
    <property type="term" value="F:metal ion binding"/>
    <property type="evidence" value="ECO:0007669"/>
    <property type="project" value="InterPro"/>
</dbReference>
<dbReference type="InterPro" id="IPR024344">
    <property type="entry name" value="MDMPI_metal-binding"/>
</dbReference>
<dbReference type="NCBIfam" id="TIGR03083">
    <property type="entry name" value="maleylpyruvate isomerase family mycothiol-dependent enzyme"/>
    <property type="match status" value="1"/>
</dbReference>
<dbReference type="RefSeq" id="WP_203740058.1">
    <property type="nucleotide sequence ID" value="NZ_BAAAUC010000034.1"/>
</dbReference>
<dbReference type="Gene3D" id="1.20.120.450">
    <property type="entry name" value="dinb family like domain"/>
    <property type="match status" value="1"/>
</dbReference>
<dbReference type="InterPro" id="IPR017520">
    <property type="entry name" value="CHP03086"/>
</dbReference>
<feature type="domain" description="Mycothiol-dependent maleylpyruvate isomerase metal-binding" evidence="2">
    <location>
        <begin position="14"/>
        <end position="134"/>
    </location>
</feature>
<feature type="region of interest" description="Disordered" evidence="1">
    <location>
        <begin position="188"/>
        <end position="219"/>
    </location>
</feature>
<dbReference type="NCBIfam" id="TIGR03086">
    <property type="entry name" value="TIGR03086 family metal-binding protein"/>
    <property type="match status" value="1"/>
</dbReference>
<evidence type="ECO:0000313" key="4">
    <source>
        <dbReference type="Proteomes" id="UP000619479"/>
    </source>
</evidence>